<dbReference type="InterPro" id="IPR007074">
    <property type="entry name" value="LicD/FKTN/FKRP_NTP_transf"/>
</dbReference>
<dbReference type="InterPro" id="IPR052942">
    <property type="entry name" value="LPS_cholinephosphotransferase"/>
</dbReference>
<feature type="domain" description="LicD/FKTN/FKRP nucleotidyltransferase" evidence="1">
    <location>
        <begin position="29"/>
        <end position="145"/>
    </location>
</feature>
<dbReference type="GO" id="GO:0009100">
    <property type="term" value="P:glycoprotein metabolic process"/>
    <property type="evidence" value="ECO:0007669"/>
    <property type="project" value="UniProtKB-ARBA"/>
</dbReference>
<proteinExistence type="predicted"/>
<dbReference type="PATRIC" id="fig|1423749.3.peg.1253"/>
<dbReference type="RefSeq" id="WP_056937998.1">
    <property type="nucleotide sequence ID" value="NZ_AZFN01000034.1"/>
</dbReference>
<protein>
    <submittedName>
        <fullName evidence="2">LPS biosynthesis protein</fullName>
    </submittedName>
</protein>
<keyword evidence="3" id="KW-1185">Reference proteome</keyword>
<evidence type="ECO:0000313" key="2">
    <source>
        <dbReference type="EMBL" id="KRM00443.1"/>
    </source>
</evidence>
<dbReference type="PANTHER" id="PTHR43404">
    <property type="entry name" value="LIPOPOLYSACCHARIDE CHOLINEPHOSPHOTRANSFERASE LICD"/>
    <property type="match status" value="1"/>
</dbReference>
<dbReference type="Proteomes" id="UP000051739">
    <property type="component" value="Unassembled WGS sequence"/>
</dbReference>
<dbReference type="AlphaFoldDB" id="A0A0R1V8Z8"/>
<accession>A0A0R1V8Z8</accession>
<comment type="caution">
    <text evidence="2">The sequence shown here is derived from an EMBL/GenBank/DDBJ whole genome shotgun (WGS) entry which is preliminary data.</text>
</comment>
<gene>
    <name evidence="2" type="ORF">FC60_GL001224</name>
</gene>
<organism evidence="2 3">
    <name type="scientific">Limosilactobacillus gastricus DSM 16045</name>
    <dbReference type="NCBI Taxonomy" id="1423749"/>
    <lineage>
        <taxon>Bacteria</taxon>
        <taxon>Bacillati</taxon>
        <taxon>Bacillota</taxon>
        <taxon>Bacilli</taxon>
        <taxon>Lactobacillales</taxon>
        <taxon>Lactobacillaceae</taxon>
        <taxon>Limosilactobacillus</taxon>
    </lineage>
</organism>
<evidence type="ECO:0000259" key="1">
    <source>
        <dbReference type="Pfam" id="PF04991"/>
    </source>
</evidence>
<reference evidence="2 3" key="1">
    <citation type="journal article" date="2015" name="Genome Announc.">
        <title>Expanding the biotechnology potential of lactobacilli through comparative genomics of 213 strains and associated genera.</title>
        <authorList>
            <person name="Sun Z."/>
            <person name="Harris H.M."/>
            <person name="McCann A."/>
            <person name="Guo C."/>
            <person name="Argimon S."/>
            <person name="Zhang W."/>
            <person name="Yang X."/>
            <person name="Jeffery I.B."/>
            <person name="Cooney J.C."/>
            <person name="Kagawa T.F."/>
            <person name="Liu W."/>
            <person name="Song Y."/>
            <person name="Salvetti E."/>
            <person name="Wrobel A."/>
            <person name="Rasinkangas P."/>
            <person name="Parkhill J."/>
            <person name="Rea M.C."/>
            <person name="O'Sullivan O."/>
            <person name="Ritari J."/>
            <person name="Douillard F.P."/>
            <person name="Paul Ross R."/>
            <person name="Yang R."/>
            <person name="Briner A.E."/>
            <person name="Felis G.E."/>
            <person name="de Vos W.M."/>
            <person name="Barrangou R."/>
            <person name="Klaenhammer T.R."/>
            <person name="Caufield P.W."/>
            <person name="Cui Y."/>
            <person name="Zhang H."/>
            <person name="O'Toole P.W."/>
        </authorList>
    </citation>
    <scope>NUCLEOTIDE SEQUENCE [LARGE SCALE GENOMIC DNA]</scope>
    <source>
        <strain evidence="2 3">DSM 16045</strain>
    </source>
</reference>
<name>A0A0R1V8Z8_9LACO</name>
<evidence type="ECO:0000313" key="3">
    <source>
        <dbReference type="Proteomes" id="UP000051739"/>
    </source>
</evidence>
<dbReference type="Pfam" id="PF04991">
    <property type="entry name" value="LicD"/>
    <property type="match status" value="1"/>
</dbReference>
<sequence length="181" mass="21705">MNKIVLTKDQQNRIQQLELEVLIEFDKICRRHNLKYTLAGGTLLGAVRHDGFIPWDDDVDVTMLRKDYEKFTQVYYQELNDRLFFQSKDTDPQYQYPFSKVRIKDTIFKETFLAKYNINHGVYIDVFPIDNVYDDENKRVEQINRFRHQRRIMMGKYLDPAARSGNKRILAYLTKVCFFLG</sequence>
<dbReference type="EMBL" id="AZFN01000034">
    <property type="protein sequence ID" value="KRM00443.1"/>
    <property type="molecule type" value="Genomic_DNA"/>
</dbReference>
<dbReference type="PANTHER" id="PTHR43404:SF2">
    <property type="entry name" value="LIPOPOLYSACCHARIDE CHOLINEPHOSPHOTRANSFERASE LICD"/>
    <property type="match status" value="1"/>
</dbReference>